<accession>A0AAV6YI54</accession>
<sequence length="109" mass="11902">MPPVYGDGRTVSPRRIEDSPCPWRWWNHLSFRCRGCLLSMVMVEPTLLQVYRMPPVYGDGRTTSPPGAKDAPVCGDGRTTSPPGAKDAPVCGDGRTPSPLVVDNTSCLW</sequence>
<proteinExistence type="predicted"/>
<comment type="caution">
    <text evidence="2">The sequence shown here is derived from an EMBL/GenBank/DDBJ whole genome shotgun (WGS) entry which is preliminary data.</text>
</comment>
<evidence type="ECO:0000313" key="3">
    <source>
        <dbReference type="Proteomes" id="UP000824782"/>
    </source>
</evidence>
<name>A0AAV6YI54_ENGPU</name>
<keyword evidence="3" id="KW-1185">Reference proteome</keyword>
<dbReference type="Proteomes" id="UP000824782">
    <property type="component" value="Unassembled WGS sequence"/>
</dbReference>
<evidence type="ECO:0000313" key="2">
    <source>
        <dbReference type="EMBL" id="KAG8534902.1"/>
    </source>
</evidence>
<dbReference type="EMBL" id="WNYA01086509">
    <property type="protein sequence ID" value="KAG8534902.1"/>
    <property type="molecule type" value="Genomic_DNA"/>
</dbReference>
<dbReference type="AlphaFoldDB" id="A0AAV6YI54"/>
<protein>
    <submittedName>
        <fullName evidence="2">Uncharacterized protein</fullName>
    </submittedName>
</protein>
<reference evidence="2" key="1">
    <citation type="thesis" date="2020" institute="ProQuest LLC" country="789 East Eisenhower Parkway, Ann Arbor, MI, USA">
        <title>Comparative Genomics and Chromosome Evolution.</title>
        <authorList>
            <person name="Mudd A.B."/>
        </authorList>
    </citation>
    <scope>NUCLEOTIDE SEQUENCE</scope>
    <source>
        <strain evidence="2">237g6f4</strain>
        <tissue evidence="2">Blood</tissue>
    </source>
</reference>
<gene>
    <name evidence="2" type="ORF">GDO81_029988</name>
</gene>
<feature type="region of interest" description="Disordered" evidence="1">
    <location>
        <begin position="59"/>
        <end position="97"/>
    </location>
</feature>
<evidence type="ECO:0000256" key="1">
    <source>
        <dbReference type="SAM" id="MobiDB-lite"/>
    </source>
</evidence>
<organism evidence="2 3">
    <name type="scientific">Engystomops pustulosus</name>
    <name type="common">Tungara frog</name>
    <name type="synonym">Physalaemus pustulosus</name>
    <dbReference type="NCBI Taxonomy" id="76066"/>
    <lineage>
        <taxon>Eukaryota</taxon>
        <taxon>Metazoa</taxon>
        <taxon>Chordata</taxon>
        <taxon>Craniata</taxon>
        <taxon>Vertebrata</taxon>
        <taxon>Euteleostomi</taxon>
        <taxon>Amphibia</taxon>
        <taxon>Batrachia</taxon>
        <taxon>Anura</taxon>
        <taxon>Neobatrachia</taxon>
        <taxon>Hyloidea</taxon>
        <taxon>Leptodactylidae</taxon>
        <taxon>Leiuperinae</taxon>
        <taxon>Engystomops</taxon>
    </lineage>
</organism>